<feature type="region of interest" description="Disordered" evidence="1">
    <location>
        <begin position="105"/>
        <end position="130"/>
    </location>
</feature>
<organism evidence="4 5">
    <name type="scientific">Boletus reticuloceps</name>
    <dbReference type="NCBI Taxonomy" id="495285"/>
    <lineage>
        <taxon>Eukaryota</taxon>
        <taxon>Fungi</taxon>
        <taxon>Dikarya</taxon>
        <taxon>Basidiomycota</taxon>
        <taxon>Agaricomycotina</taxon>
        <taxon>Agaricomycetes</taxon>
        <taxon>Agaricomycetidae</taxon>
        <taxon>Boletales</taxon>
        <taxon>Boletineae</taxon>
        <taxon>Boletaceae</taxon>
        <taxon>Boletoideae</taxon>
        <taxon>Boletus</taxon>
    </lineage>
</organism>
<comment type="caution">
    <text evidence="4">The sequence shown here is derived from an EMBL/GenBank/DDBJ whole genome shotgun (WGS) entry which is preliminary data.</text>
</comment>
<feature type="compositionally biased region" description="Low complexity" evidence="1">
    <location>
        <begin position="171"/>
        <end position="184"/>
    </location>
</feature>
<evidence type="ECO:0000256" key="2">
    <source>
        <dbReference type="SAM" id="Phobius"/>
    </source>
</evidence>
<dbReference type="PROSITE" id="PS00109">
    <property type="entry name" value="PROTEIN_KINASE_TYR"/>
    <property type="match status" value="1"/>
</dbReference>
<proteinExistence type="predicted"/>
<feature type="compositionally biased region" description="Polar residues" evidence="1">
    <location>
        <begin position="116"/>
        <end position="125"/>
    </location>
</feature>
<feature type="domain" description="Fungal-type protein kinase" evidence="3">
    <location>
        <begin position="423"/>
        <end position="693"/>
    </location>
</feature>
<accession>A0A8I2YG54</accession>
<evidence type="ECO:0000313" key="5">
    <source>
        <dbReference type="Proteomes" id="UP000683000"/>
    </source>
</evidence>
<gene>
    <name evidence="4" type="ORF">JVT61DRAFT_9553</name>
</gene>
<sequence length="923" mass="102859">MDAQQRSWLGSLGATFVKMSSPLTLDKPANVDHLNILLKRELHNCIIDESNATTNKTYSLFSIFPKLQIQWAVVRDLQINTDSGPVLLYAKGRWNISHFRYPDDKAEGTPLHLRSSEPNPNNPEDATSDEVTLDQDIEAAWVAGPNNSLSYSDSETDTEDNANLDDHVNDPDFSPSSSDISDSSGHPTSHASTTAIQTKNVSPERQFTRFLNALVTALHTHVVGTDHSYPIINGFHTFSAAFSTSPIFHALGPRKPDLIVIESKQEPLLDDISWEDPKLIMELTEEEYTPTSRIATTLHSKAYLMLCSQLWHRFVLGFQSLVISCASIITIALVQSSLGPSTSTRILAGLSAQSLPPLLLIIFTSVSIRPFKFTPLNPQKNPAILLRILQSKSIPDVTPDIQHVPLLPDLPTDPIGWVLGPDGEKYDILKMVWASQGLVGRGTACYCVRDPKTGEIFTLKDYRVDNSQLKHESDILERLRGIQGIPIKIKAWNVQFQGVADSTMHIRLPYKHRLSANMKMAIGAGRTHRHILMSPFTTSIVNLGSVEELVSAICDIIRAHAQSLRRGVLHRDISINNLMLYWSFLLMTIFAVEDEIEESESTVPVAGVTASQDAKQITYGSHLRKGLLVDFDYAMLTDGKTFTFKGTGTLPFVSYRILQILQRNAGDESGRQIVDHRPEDDLESLFYVMVWICMLYDGPNNTLRTDVTFAQTPLFQWAEHNFACGDFAMCSLSKFQLMTSSDTTLLTDHITPYFKCLIPYLIEWRNGIGKAFDNADNIPPLHDDILVILNKALENICIGNTTRTIDPSNIDPHTEDTNHHPQAAHTPPTIDSSDVDPTTSHTEDVNRRPQAAWKRAKRPIPPSDRQLRSGKAVISLSETLIKRVHVGKKYGAEGGRNLLHRNVREFSKVGGVQSDTTNECKDA</sequence>
<dbReference type="OrthoDB" id="5569250at2759"/>
<dbReference type="AlphaFoldDB" id="A0A8I2YG54"/>
<feature type="region of interest" description="Disordered" evidence="1">
    <location>
        <begin position="804"/>
        <end position="869"/>
    </location>
</feature>
<dbReference type="InterPro" id="IPR040976">
    <property type="entry name" value="Pkinase_fungal"/>
</dbReference>
<dbReference type="InterPro" id="IPR008266">
    <property type="entry name" value="Tyr_kinase_AS"/>
</dbReference>
<protein>
    <recommendedName>
        <fullName evidence="3">Fungal-type protein kinase domain-containing protein</fullName>
    </recommendedName>
</protein>
<dbReference type="InterPro" id="IPR011009">
    <property type="entry name" value="Kinase-like_dom_sf"/>
</dbReference>
<dbReference type="Proteomes" id="UP000683000">
    <property type="component" value="Unassembled WGS sequence"/>
</dbReference>
<keyword evidence="2" id="KW-1133">Transmembrane helix</keyword>
<feature type="compositionally biased region" description="Acidic residues" evidence="1">
    <location>
        <begin position="154"/>
        <end position="163"/>
    </location>
</feature>
<dbReference type="PANTHER" id="PTHR38248">
    <property type="entry name" value="FUNK1 6"/>
    <property type="match status" value="1"/>
</dbReference>
<evidence type="ECO:0000313" key="4">
    <source>
        <dbReference type="EMBL" id="KAG6371354.1"/>
    </source>
</evidence>
<dbReference type="Pfam" id="PF17667">
    <property type="entry name" value="Pkinase_fungal"/>
    <property type="match status" value="1"/>
</dbReference>
<feature type="transmembrane region" description="Helical" evidence="2">
    <location>
        <begin position="314"/>
        <end position="334"/>
    </location>
</feature>
<evidence type="ECO:0000256" key="1">
    <source>
        <dbReference type="SAM" id="MobiDB-lite"/>
    </source>
</evidence>
<dbReference type="SUPFAM" id="SSF56112">
    <property type="entry name" value="Protein kinase-like (PK-like)"/>
    <property type="match status" value="1"/>
</dbReference>
<keyword evidence="2" id="KW-0472">Membrane</keyword>
<feature type="region of interest" description="Disordered" evidence="1">
    <location>
        <begin position="144"/>
        <end position="200"/>
    </location>
</feature>
<keyword evidence="5" id="KW-1185">Reference proteome</keyword>
<keyword evidence="2" id="KW-0812">Transmembrane</keyword>
<dbReference type="EMBL" id="JAGFBS010000035">
    <property type="protein sequence ID" value="KAG6371354.1"/>
    <property type="molecule type" value="Genomic_DNA"/>
</dbReference>
<feature type="transmembrane region" description="Helical" evidence="2">
    <location>
        <begin position="346"/>
        <end position="368"/>
    </location>
</feature>
<dbReference type="PANTHER" id="PTHR38248:SF2">
    <property type="entry name" value="FUNK1 11"/>
    <property type="match status" value="1"/>
</dbReference>
<reference evidence="4" key="1">
    <citation type="submission" date="2021-03" db="EMBL/GenBank/DDBJ databases">
        <title>Evolutionary innovations through gain and loss of genes in the ectomycorrhizal Boletales.</title>
        <authorList>
            <person name="Wu G."/>
            <person name="Miyauchi S."/>
            <person name="Morin E."/>
            <person name="Yang Z.-L."/>
            <person name="Xu J."/>
            <person name="Martin F.M."/>
        </authorList>
    </citation>
    <scope>NUCLEOTIDE SEQUENCE</scope>
    <source>
        <strain evidence="4">BR01</strain>
    </source>
</reference>
<name>A0A8I2YG54_9AGAM</name>
<dbReference type="GO" id="GO:0004672">
    <property type="term" value="F:protein kinase activity"/>
    <property type="evidence" value="ECO:0007669"/>
    <property type="project" value="InterPro"/>
</dbReference>
<feature type="compositionally biased region" description="Polar residues" evidence="1">
    <location>
        <begin position="185"/>
        <end position="200"/>
    </location>
</feature>
<evidence type="ECO:0000259" key="3">
    <source>
        <dbReference type="Pfam" id="PF17667"/>
    </source>
</evidence>
<feature type="compositionally biased region" description="Polar residues" evidence="1">
    <location>
        <begin position="829"/>
        <end position="840"/>
    </location>
</feature>